<evidence type="ECO:0000313" key="1">
    <source>
        <dbReference type="EMBL" id="GJN32323.1"/>
    </source>
</evidence>
<organism evidence="1 2">
    <name type="scientific">Eleusine coracana subsp. coracana</name>
    <dbReference type="NCBI Taxonomy" id="191504"/>
    <lineage>
        <taxon>Eukaryota</taxon>
        <taxon>Viridiplantae</taxon>
        <taxon>Streptophyta</taxon>
        <taxon>Embryophyta</taxon>
        <taxon>Tracheophyta</taxon>
        <taxon>Spermatophyta</taxon>
        <taxon>Magnoliopsida</taxon>
        <taxon>Liliopsida</taxon>
        <taxon>Poales</taxon>
        <taxon>Poaceae</taxon>
        <taxon>PACMAD clade</taxon>
        <taxon>Chloridoideae</taxon>
        <taxon>Cynodonteae</taxon>
        <taxon>Eleusininae</taxon>
        <taxon>Eleusine</taxon>
    </lineage>
</organism>
<comment type="caution">
    <text evidence="1">The sequence shown here is derived from an EMBL/GenBank/DDBJ whole genome shotgun (WGS) entry which is preliminary data.</text>
</comment>
<evidence type="ECO:0000313" key="2">
    <source>
        <dbReference type="Proteomes" id="UP001054889"/>
    </source>
</evidence>
<dbReference type="EMBL" id="BQKI01000084">
    <property type="protein sequence ID" value="GJN32323.1"/>
    <property type="molecule type" value="Genomic_DNA"/>
</dbReference>
<dbReference type="AlphaFoldDB" id="A0AAV5F9J4"/>
<keyword evidence="2" id="KW-1185">Reference proteome</keyword>
<accession>A0AAV5F9J4</accession>
<reference evidence="1" key="1">
    <citation type="journal article" date="2018" name="DNA Res.">
        <title>Multiple hybrid de novo genome assembly of finger millet, an orphan allotetraploid crop.</title>
        <authorList>
            <person name="Hatakeyama M."/>
            <person name="Aluri S."/>
            <person name="Balachadran M.T."/>
            <person name="Sivarajan S.R."/>
            <person name="Patrignani A."/>
            <person name="Gruter S."/>
            <person name="Poveda L."/>
            <person name="Shimizu-Inatsugi R."/>
            <person name="Baeten J."/>
            <person name="Francoijs K.J."/>
            <person name="Nataraja K.N."/>
            <person name="Reddy Y.A.N."/>
            <person name="Phadnis S."/>
            <person name="Ravikumar R.L."/>
            <person name="Schlapbach R."/>
            <person name="Sreeman S.M."/>
            <person name="Shimizu K.K."/>
        </authorList>
    </citation>
    <scope>NUCLEOTIDE SEQUENCE</scope>
</reference>
<dbReference type="Proteomes" id="UP001054889">
    <property type="component" value="Unassembled WGS sequence"/>
</dbReference>
<protein>
    <submittedName>
        <fullName evidence="1">Uncharacterized protein</fullName>
    </submittedName>
</protein>
<reference evidence="1" key="2">
    <citation type="submission" date="2021-12" db="EMBL/GenBank/DDBJ databases">
        <title>Resequencing data analysis of finger millet.</title>
        <authorList>
            <person name="Hatakeyama M."/>
            <person name="Aluri S."/>
            <person name="Balachadran M.T."/>
            <person name="Sivarajan S.R."/>
            <person name="Poveda L."/>
            <person name="Shimizu-Inatsugi R."/>
            <person name="Schlapbach R."/>
            <person name="Sreeman S.M."/>
            <person name="Shimizu K.K."/>
        </authorList>
    </citation>
    <scope>NUCLEOTIDE SEQUENCE</scope>
</reference>
<proteinExistence type="predicted"/>
<gene>
    <name evidence="1" type="primary">gb20823</name>
    <name evidence="1" type="ORF">PR202_gb20823</name>
</gene>
<name>A0AAV5F9J4_ELECO</name>
<sequence>MQEPALSLAREERKRISFLPGQARVVLASSGLAPENRARLNRENQSHPIYDLDAGSHHASELQAPLHMYWAGLYPEDVQDVIKAGANAMLQAALEVMNRQGRCIMLPAAAAMEDEVEEGNPDE</sequence>